<reference key="1">
    <citation type="submission" date="2007-01" db="EMBL/GenBank/DDBJ databases">
        <title>The Genome Sequence of Puccinia graminis f. sp. tritici Strain CRL 75-36-700-3.</title>
        <authorList>
            <consortium name="The Broad Institute Genome Sequencing Platform"/>
            <person name="Birren B."/>
            <person name="Lander E."/>
            <person name="Galagan J."/>
            <person name="Nusbaum C."/>
            <person name="Devon K."/>
            <person name="Cuomo C."/>
            <person name="Jaffe D."/>
            <person name="Butler J."/>
            <person name="Alvarez P."/>
            <person name="Gnerre S."/>
            <person name="Grabherr M."/>
            <person name="Mauceli E."/>
            <person name="Brockman W."/>
            <person name="Young S."/>
            <person name="LaButti K."/>
            <person name="Sykes S."/>
            <person name="DeCaprio D."/>
            <person name="Crawford M."/>
            <person name="Koehrsen M."/>
            <person name="Engels R."/>
            <person name="Montgomery P."/>
            <person name="Pearson M."/>
            <person name="Howarth C."/>
            <person name="Larson L."/>
            <person name="White J."/>
            <person name="Zeng Q."/>
            <person name="Kodira C."/>
            <person name="Yandava C."/>
            <person name="Alvarado L."/>
            <person name="O'Leary S."/>
            <person name="Szabo L."/>
            <person name="Dean R."/>
            <person name="Schein J."/>
        </authorList>
    </citation>
    <scope>NUCLEOTIDE SEQUENCE</scope>
    <source>
        <strain>CRL 75-36-700-3</strain>
    </source>
</reference>
<feature type="compositionally biased region" description="Polar residues" evidence="1">
    <location>
        <begin position="94"/>
        <end position="104"/>
    </location>
</feature>
<dbReference type="KEGG" id="pgr:PGTG_05877"/>
<dbReference type="HOGENOM" id="CLU_1807164_0_0_1"/>
<gene>
    <name evidence="2" type="ORF">PGTG_05877</name>
</gene>
<organism evidence="2 3">
    <name type="scientific">Puccinia graminis f. sp. tritici (strain CRL 75-36-700-3 / race SCCL)</name>
    <name type="common">Black stem rust fungus</name>
    <dbReference type="NCBI Taxonomy" id="418459"/>
    <lineage>
        <taxon>Eukaryota</taxon>
        <taxon>Fungi</taxon>
        <taxon>Dikarya</taxon>
        <taxon>Basidiomycota</taxon>
        <taxon>Pucciniomycotina</taxon>
        <taxon>Pucciniomycetes</taxon>
        <taxon>Pucciniales</taxon>
        <taxon>Pucciniaceae</taxon>
        <taxon>Puccinia</taxon>
    </lineage>
</organism>
<feature type="compositionally biased region" description="Acidic residues" evidence="1">
    <location>
        <begin position="72"/>
        <end position="84"/>
    </location>
</feature>
<evidence type="ECO:0000313" key="2">
    <source>
        <dbReference type="EMBL" id="EFP79556.1"/>
    </source>
</evidence>
<dbReference type="RefSeq" id="XP_003323975.1">
    <property type="nucleotide sequence ID" value="XM_003323927.1"/>
</dbReference>
<reference evidence="3" key="2">
    <citation type="journal article" date="2011" name="Proc. Natl. Acad. Sci. U.S.A.">
        <title>Obligate biotrophy features unraveled by the genomic analysis of rust fungi.</title>
        <authorList>
            <person name="Duplessis S."/>
            <person name="Cuomo C.A."/>
            <person name="Lin Y.-C."/>
            <person name="Aerts A."/>
            <person name="Tisserant E."/>
            <person name="Veneault-Fourrey C."/>
            <person name="Joly D.L."/>
            <person name="Hacquard S."/>
            <person name="Amselem J."/>
            <person name="Cantarel B.L."/>
            <person name="Chiu R."/>
            <person name="Coutinho P.M."/>
            <person name="Feau N."/>
            <person name="Field M."/>
            <person name="Frey P."/>
            <person name="Gelhaye E."/>
            <person name="Goldberg J."/>
            <person name="Grabherr M.G."/>
            <person name="Kodira C.D."/>
            <person name="Kohler A."/>
            <person name="Kuees U."/>
            <person name="Lindquist E.A."/>
            <person name="Lucas S.M."/>
            <person name="Mago R."/>
            <person name="Mauceli E."/>
            <person name="Morin E."/>
            <person name="Murat C."/>
            <person name="Pangilinan J.L."/>
            <person name="Park R."/>
            <person name="Pearson M."/>
            <person name="Quesneville H."/>
            <person name="Rouhier N."/>
            <person name="Sakthikumar S."/>
            <person name="Salamov A.A."/>
            <person name="Schmutz J."/>
            <person name="Selles B."/>
            <person name="Shapiro H."/>
            <person name="Tanguay P."/>
            <person name="Tuskan G.A."/>
            <person name="Henrissat B."/>
            <person name="Van de Peer Y."/>
            <person name="Rouze P."/>
            <person name="Ellis J.G."/>
            <person name="Dodds P.N."/>
            <person name="Schein J.E."/>
            <person name="Zhong S."/>
            <person name="Hamelin R.C."/>
            <person name="Grigoriev I.V."/>
            <person name="Szabo L.J."/>
            <person name="Martin F."/>
        </authorList>
    </citation>
    <scope>NUCLEOTIDE SEQUENCE [LARGE SCALE GENOMIC DNA]</scope>
    <source>
        <strain evidence="3">CRL 75-36-700-3 / race SCCL</strain>
    </source>
</reference>
<protein>
    <submittedName>
        <fullName evidence="2">Uncharacterized protein</fullName>
    </submittedName>
</protein>
<evidence type="ECO:0000313" key="3">
    <source>
        <dbReference type="Proteomes" id="UP000008783"/>
    </source>
</evidence>
<dbReference type="GeneID" id="10531386"/>
<proteinExistence type="predicted"/>
<evidence type="ECO:0000256" key="1">
    <source>
        <dbReference type="SAM" id="MobiDB-lite"/>
    </source>
</evidence>
<dbReference type="VEuPathDB" id="FungiDB:PGTG_05877"/>
<keyword evidence="3" id="KW-1185">Reference proteome</keyword>
<feature type="region of interest" description="Disordered" evidence="1">
    <location>
        <begin position="22"/>
        <end position="110"/>
    </location>
</feature>
<dbReference type="AlphaFoldDB" id="E3K5Y5"/>
<dbReference type="InParanoid" id="E3K5Y5"/>
<sequence length="143" mass="16199">MRCRWCQTGVDTISSHNQKYHTQFPRFKVTQSRRPATKQPDAKATSEEEEGKSDYGGSIDLEKTDGNNVVKDDDEDDDEEESGDTEMKVGGSGSQNFDETTRSMTKTRRKWTSSIMERGIIPEALMTKIILLLFSLGINKNTR</sequence>
<accession>E3K5Y5</accession>
<dbReference type="EMBL" id="DS178273">
    <property type="protein sequence ID" value="EFP79556.1"/>
    <property type="molecule type" value="Genomic_DNA"/>
</dbReference>
<name>E3K5Y5_PUCGT</name>
<dbReference type="Proteomes" id="UP000008783">
    <property type="component" value="Unassembled WGS sequence"/>
</dbReference>